<gene>
    <name evidence="1" type="ORF">C6P40_000145</name>
</gene>
<dbReference type="Gene3D" id="3.40.50.1820">
    <property type="entry name" value="alpha/beta hydrolase"/>
    <property type="match status" value="1"/>
</dbReference>
<accession>A0A9P6WKZ3</accession>
<keyword evidence="2" id="KW-1185">Reference proteome</keyword>
<sequence length="94" mass="10958">MAIITKILKYGDESPLQVVKKYEIITDNFKSNNLKKQKNFITIHGGAWRDINNTCNDFDKFTIEFEKLLNNNNNKEESIIVYSIDYEISSHKLG</sequence>
<name>A0A9P6WKZ3_9ASCO</name>
<dbReference type="OrthoDB" id="420264at2759"/>
<proteinExistence type="predicted"/>
<protein>
    <submittedName>
        <fullName evidence="1">Uncharacterized protein</fullName>
    </submittedName>
</protein>
<feature type="non-terminal residue" evidence="1">
    <location>
        <position position="94"/>
    </location>
</feature>
<evidence type="ECO:0000313" key="1">
    <source>
        <dbReference type="EMBL" id="KAG0689079.1"/>
    </source>
</evidence>
<reference evidence="1" key="1">
    <citation type="submission" date="2020-11" db="EMBL/GenBank/DDBJ databases">
        <title>Kefir isolates.</title>
        <authorList>
            <person name="Marcisauskas S."/>
            <person name="Kim Y."/>
            <person name="Blasche S."/>
        </authorList>
    </citation>
    <scope>NUCLEOTIDE SEQUENCE</scope>
    <source>
        <strain evidence="1">Olga-1</strain>
    </source>
</reference>
<organism evidence="1 2">
    <name type="scientific">Pichia californica</name>
    <dbReference type="NCBI Taxonomy" id="460514"/>
    <lineage>
        <taxon>Eukaryota</taxon>
        <taxon>Fungi</taxon>
        <taxon>Dikarya</taxon>
        <taxon>Ascomycota</taxon>
        <taxon>Saccharomycotina</taxon>
        <taxon>Pichiomycetes</taxon>
        <taxon>Pichiales</taxon>
        <taxon>Pichiaceae</taxon>
        <taxon>Pichia</taxon>
    </lineage>
</organism>
<comment type="caution">
    <text evidence="1">The sequence shown here is derived from an EMBL/GenBank/DDBJ whole genome shotgun (WGS) entry which is preliminary data.</text>
</comment>
<dbReference type="AlphaFoldDB" id="A0A9P6WKZ3"/>
<evidence type="ECO:0000313" key="2">
    <source>
        <dbReference type="Proteomes" id="UP000697127"/>
    </source>
</evidence>
<dbReference type="InterPro" id="IPR029058">
    <property type="entry name" value="AB_hydrolase_fold"/>
</dbReference>
<dbReference type="Proteomes" id="UP000697127">
    <property type="component" value="Unassembled WGS sequence"/>
</dbReference>
<dbReference type="EMBL" id="PUHW01000102">
    <property type="protein sequence ID" value="KAG0689079.1"/>
    <property type="molecule type" value="Genomic_DNA"/>
</dbReference>